<dbReference type="InterPro" id="IPR000792">
    <property type="entry name" value="Tscrpt_reg_LuxR_C"/>
</dbReference>
<dbReference type="GO" id="GO:0003677">
    <property type="term" value="F:DNA binding"/>
    <property type="evidence" value="ECO:0007669"/>
    <property type="project" value="UniProtKB-KW"/>
</dbReference>
<dbReference type="Gene3D" id="1.10.10.10">
    <property type="entry name" value="Winged helix-like DNA-binding domain superfamily/Winged helix DNA-binding domain"/>
    <property type="match status" value="1"/>
</dbReference>
<dbReference type="EMBL" id="BNCI01000002">
    <property type="protein sequence ID" value="GHF24761.1"/>
    <property type="molecule type" value="Genomic_DNA"/>
</dbReference>
<dbReference type="GO" id="GO:0006355">
    <property type="term" value="P:regulation of DNA-templated transcription"/>
    <property type="evidence" value="ECO:0007669"/>
    <property type="project" value="InterPro"/>
</dbReference>
<evidence type="ECO:0000256" key="2">
    <source>
        <dbReference type="ARBA" id="ARBA00023125"/>
    </source>
</evidence>
<protein>
    <recommendedName>
        <fullName evidence="4">HTH luxR-type domain-containing protein</fullName>
    </recommendedName>
</protein>
<accession>A0A919E8G8</accession>
<dbReference type="PANTHER" id="PTHR44688:SF16">
    <property type="entry name" value="DNA-BINDING TRANSCRIPTIONAL ACTIVATOR DEVR_DOSR"/>
    <property type="match status" value="1"/>
</dbReference>
<comment type="caution">
    <text evidence="5">The sequence shown here is derived from an EMBL/GenBank/DDBJ whole genome shotgun (WGS) entry which is preliminary data.</text>
</comment>
<feature type="domain" description="HTH luxR-type" evidence="4">
    <location>
        <begin position="191"/>
        <end position="256"/>
    </location>
</feature>
<gene>
    <name evidence="5" type="ORF">GCM10017044_19320</name>
</gene>
<evidence type="ECO:0000259" key="4">
    <source>
        <dbReference type="PROSITE" id="PS50043"/>
    </source>
</evidence>
<dbReference type="SUPFAM" id="SSF75516">
    <property type="entry name" value="Pheromone-binding domain of LuxR-like quorum-sensing transcription factors"/>
    <property type="match status" value="1"/>
</dbReference>
<keyword evidence="2" id="KW-0238">DNA-binding</keyword>
<name>A0A919E8G8_9PROT</name>
<evidence type="ECO:0000313" key="6">
    <source>
        <dbReference type="Proteomes" id="UP000630923"/>
    </source>
</evidence>
<dbReference type="InterPro" id="IPR005143">
    <property type="entry name" value="TF_LuxR_autoind-bd_dom"/>
</dbReference>
<reference evidence="5" key="1">
    <citation type="journal article" date="2014" name="Int. J. Syst. Evol. Microbiol.">
        <title>Complete genome sequence of Corynebacterium casei LMG S-19264T (=DSM 44701T), isolated from a smear-ripened cheese.</title>
        <authorList>
            <consortium name="US DOE Joint Genome Institute (JGI-PGF)"/>
            <person name="Walter F."/>
            <person name="Albersmeier A."/>
            <person name="Kalinowski J."/>
            <person name="Ruckert C."/>
        </authorList>
    </citation>
    <scope>NUCLEOTIDE SEQUENCE</scope>
    <source>
        <strain evidence="5">KCTC 42590</strain>
    </source>
</reference>
<dbReference type="Pfam" id="PF00196">
    <property type="entry name" value="GerE"/>
    <property type="match status" value="1"/>
</dbReference>
<reference evidence="5" key="2">
    <citation type="submission" date="2020-09" db="EMBL/GenBank/DDBJ databases">
        <authorList>
            <person name="Sun Q."/>
            <person name="Kim S."/>
        </authorList>
    </citation>
    <scope>NUCLEOTIDE SEQUENCE</scope>
    <source>
        <strain evidence="5">KCTC 42590</strain>
    </source>
</reference>
<proteinExistence type="predicted"/>
<dbReference type="AlphaFoldDB" id="A0A919E8G8"/>
<evidence type="ECO:0000313" key="5">
    <source>
        <dbReference type="EMBL" id="GHF24761.1"/>
    </source>
</evidence>
<dbReference type="PRINTS" id="PR00038">
    <property type="entry name" value="HTHLUXR"/>
</dbReference>
<dbReference type="InterPro" id="IPR036693">
    <property type="entry name" value="TF_LuxR_autoind-bd_dom_sf"/>
</dbReference>
<dbReference type="PROSITE" id="PS50043">
    <property type="entry name" value="HTH_LUXR_2"/>
    <property type="match status" value="1"/>
</dbReference>
<dbReference type="InterPro" id="IPR016032">
    <property type="entry name" value="Sig_transdc_resp-reg_C-effctor"/>
</dbReference>
<sequence>MNRLQAGQPHMMMTSKKLEYFENASSFIAECKTISSSAELVATFHKHISELGFCHFTCTSFCSDSDTPHNAVRLAEYPSEWIEHYIQQSYKKHDRILSVARNRIIPFSWDDPVVMHGMTDLQEQIFQEARETGIIHGVTVPVYADGFIPATINIVGPNRDVDPDVQHALHLMSIYLYDTAVKLRKQEPETLTDRVIELTDRERECLQWVAEGKSESVIAELMNISQSTVHFHVENTKRKYGVATRVQAVVRAFLDNQLLL</sequence>
<organism evidence="5 6">
    <name type="scientific">Kordiimonas sediminis</name>
    <dbReference type="NCBI Taxonomy" id="1735581"/>
    <lineage>
        <taxon>Bacteria</taxon>
        <taxon>Pseudomonadati</taxon>
        <taxon>Pseudomonadota</taxon>
        <taxon>Alphaproteobacteria</taxon>
        <taxon>Kordiimonadales</taxon>
        <taxon>Kordiimonadaceae</taxon>
        <taxon>Kordiimonas</taxon>
    </lineage>
</organism>
<dbReference type="PANTHER" id="PTHR44688">
    <property type="entry name" value="DNA-BINDING TRANSCRIPTIONAL ACTIVATOR DEVR_DOSR"/>
    <property type="match status" value="1"/>
</dbReference>
<dbReference type="Pfam" id="PF03472">
    <property type="entry name" value="Autoind_bind"/>
    <property type="match status" value="1"/>
</dbReference>
<dbReference type="RefSeq" id="WP_191252391.1">
    <property type="nucleotide sequence ID" value="NZ_BNCI01000002.1"/>
</dbReference>
<evidence type="ECO:0000256" key="3">
    <source>
        <dbReference type="ARBA" id="ARBA00023163"/>
    </source>
</evidence>
<keyword evidence="3" id="KW-0804">Transcription</keyword>
<keyword evidence="1" id="KW-0805">Transcription regulation</keyword>
<dbReference type="SUPFAM" id="SSF46894">
    <property type="entry name" value="C-terminal effector domain of the bipartite response regulators"/>
    <property type="match status" value="1"/>
</dbReference>
<dbReference type="CDD" id="cd06170">
    <property type="entry name" value="LuxR_C_like"/>
    <property type="match status" value="1"/>
</dbReference>
<evidence type="ECO:0000256" key="1">
    <source>
        <dbReference type="ARBA" id="ARBA00023015"/>
    </source>
</evidence>
<keyword evidence="6" id="KW-1185">Reference proteome</keyword>
<dbReference type="SMART" id="SM00421">
    <property type="entry name" value="HTH_LUXR"/>
    <property type="match status" value="1"/>
</dbReference>
<dbReference type="Gene3D" id="3.30.450.80">
    <property type="entry name" value="Transcription factor LuxR-like, autoinducer-binding domain"/>
    <property type="match status" value="1"/>
</dbReference>
<dbReference type="Proteomes" id="UP000630923">
    <property type="component" value="Unassembled WGS sequence"/>
</dbReference>
<dbReference type="InterPro" id="IPR036388">
    <property type="entry name" value="WH-like_DNA-bd_sf"/>
</dbReference>